<dbReference type="GO" id="GO:0034497">
    <property type="term" value="P:protein localization to phagophore assembly site"/>
    <property type="evidence" value="ECO:0007669"/>
    <property type="project" value="TreeGrafter"/>
</dbReference>
<dbReference type="PANTHER" id="PTHR13430">
    <property type="match status" value="1"/>
</dbReference>
<keyword evidence="4" id="KW-1185">Reference proteome</keyword>
<organism evidence="3 4">
    <name type="scientific">Zizania palustris</name>
    <name type="common">Northern wild rice</name>
    <dbReference type="NCBI Taxonomy" id="103762"/>
    <lineage>
        <taxon>Eukaryota</taxon>
        <taxon>Viridiplantae</taxon>
        <taxon>Streptophyta</taxon>
        <taxon>Embryophyta</taxon>
        <taxon>Tracheophyta</taxon>
        <taxon>Spermatophyta</taxon>
        <taxon>Magnoliopsida</taxon>
        <taxon>Liliopsida</taxon>
        <taxon>Poales</taxon>
        <taxon>Poaceae</taxon>
        <taxon>BOP clade</taxon>
        <taxon>Oryzoideae</taxon>
        <taxon>Oryzeae</taxon>
        <taxon>Zizaniinae</taxon>
        <taxon>Zizania</taxon>
    </lineage>
</organism>
<feature type="region of interest" description="Disordered" evidence="1">
    <location>
        <begin position="322"/>
        <end position="525"/>
    </location>
</feature>
<reference evidence="3" key="2">
    <citation type="submission" date="2021-02" db="EMBL/GenBank/DDBJ databases">
        <authorList>
            <person name="Kimball J.A."/>
            <person name="Haas M.W."/>
            <person name="Macchietto M."/>
            <person name="Kono T."/>
            <person name="Duquette J."/>
            <person name="Shao M."/>
        </authorList>
    </citation>
    <scope>NUCLEOTIDE SEQUENCE</scope>
    <source>
        <tissue evidence="3">Fresh leaf tissue</tissue>
    </source>
</reference>
<sequence length="525" mass="56828">MSSMSDSGSSGRAGADLMVEQFHLKVLHAVLAVRGPRLLTPAASASFRRRDRWFHLPLHDPPPPPAAEGLEAPTPGEPLVVDIHLAPACGGGAGGEVVERWSVACEPWPDAAAAAAGEGIAVNRAYKRCMTLLRSVYATLRLLPAYRVFRLLCANQSYNYEMVHRVRSFAVPFSRVDEAAMRSYRFVPVETQPGCLVVSVQYLPSLAAFNLEISSLSPSMLIPDYVGSPAAEPMRAFPASLTEATGSAFPPFYQPQRPHSWAAPAIWSHAPAQQARFSPPQLLYASPTPSPPNFTSGYLQPRPKGESAPISIVHVGERRNPVPRQIVLEPTKGFMLPPPSPRRVGETGTTSAQQPPSEISQSFGRADGLRMMGAYASLSPGRKSKDSKDESGRFSALSSCDSPWRDDIDDADYPFAVDDVDPPTFQPGSCDGKEARDQASSSSHKSQDAAVGSLVHLLRSARPLRDSNCPSQTSTAESNEAASTSSAVSRRKSDALEELQSFKEIKERLLSRSRSEKQQESPEKP</sequence>
<feature type="region of interest" description="Disordered" evidence="1">
    <location>
        <begin position="281"/>
        <end position="306"/>
    </location>
</feature>
<dbReference type="GO" id="GO:1990316">
    <property type="term" value="C:Atg1/ULK1 kinase complex"/>
    <property type="evidence" value="ECO:0007669"/>
    <property type="project" value="InterPro"/>
</dbReference>
<feature type="compositionally biased region" description="Polar residues" evidence="1">
    <location>
        <begin position="347"/>
        <end position="363"/>
    </location>
</feature>
<dbReference type="Proteomes" id="UP000729402">
    <property type="component" value="Unassembled WGS sequence"/>
</dbReference>
<dbReference type="FunFam" id="3.30.900.10:FF:000007">
    <property type="entry name" value="Autophagy-related protein 13a"/>
    <property type="match status" value="1"/>
</dbReference>
<reference evidence="3" key="1">
    <citation type="journal article" date="2021" name="bioRxiv">
        <title>Whole Genome Assembly and Annotation of Northern Wild Rice, Zizania palustris L., Supports a Whole Genome Duplication in the Zizania Genus.</title>
        <authorList>
            <person name="Haas M."/>
            <person name="Kono T."/>
            <person name="Macchietto M."/>
            <person name="Millas R."/>
            <person name="McGilp L."/>
            <person name="Shao M."/>
            <person name="Duquette J."/>
            <person name="Hirsch C.N."/>
            <person name="Kimball J."/>
        </authorList>
    </citation>
    <scope>NUCLEOTIDE SEQUENCE</scope>
    <source>
        <tissue evidence="3">Fresh leaf tissue</tissue>
    </source>
</reference>
<evidence type="ECO:0000313" key="4">
    <source>
        <dbReference type="Proteomes" id="UP000729402"/>
    </source>
</evidence>
<evidence type="ECO:0000256" key="1">
    <source>
        <dbReference type="SAM" id="MobiDB-lite"/>
    </source>
</evidence>
<dbReference type="Pfam" id="PF10033">
    <property type="entry name" value="ATG13"/>
    <property type="match status" value="1"/>
</dbReference>
<feature type="domain" description="Autophagy-related protein 13 N-terminal" evidence="2">
    <location>
        <begin position="97"/>
        <end position="204"/>
    </location>
</feature>
<evidence type="ECO:0000313" key="3">
    <source>
        <dbReference type="EMBL" id="KAG8065486.1"/>
    </source>
</evidence>
<evidence type="ECO:0000259" key="2">
    <source>
        <dbReference type="Pfam" id="PF10033"/>
    </source>
</evidence>
<dbReference type="AlphaFoldDB" id="A0A8J5S1H0"/>
<feature type="compositionally biased region" description="Basic and acidic residues" evidence="1">
    <location>
        <begin position="491"/>
        <end position="525"/>
    </location>
</feature>
<dbReference type="OrthoDB" id="70161at2759"/>
<dbReference type="GO" id="GO:0005829">
    <property type="term" value="C:cytosol"/>
    <property type="evidence" value="ECO:0007669"/>
    <property type="project" value="TreeGrafter"/>
</dbReference>
<feature type="compositionally biased region" description="Low complexity" evidence="1">
    <location>
        <begin position="471"/>
        <end position="488"/>
    </location>
</feature>
<proteinExistence type="predicted"/>
<feature type="compositionally biased region" description="Basic and acidic residues" evidence="1">
    <location>
        <begin position="383"/>
        <end position="392"/>
    </location>
</feature>
<dbReference type="GO" id="GO:0000423">
    <property type="term" value="P:mitophagy"/>
    <property type="evidence" value="ECO:0007669"/>
    <property type="project" value="TreeGrafter"/>
</dbReference>
<protein>
    <recommendedName>
        <fullName evidence="2">Autophagy-related protein 13 N-terminal domain-containing protein</fullName>
    </recommendedName>
</protein>
<dbReference type="InterPro" id="IPR018731">
    <property type="entry name" value="Atg13_N"/>
</dbReference>
<dbReference type="PANTHER" id="PTHR13430:SF4">
    <property type="entry name" value="AUTOPHAGY-RELATED PROTEIN 13"/>
    <property type="match status" value="1"/>
</dbReference>
<dbReference type="InterPro" id="IPR040182">
    <property type="entry name" value="ATG13"/>
</dbReference>
<gene>
    <name evidence="3" type="ORF">GUJ93_ZPchr0004g39306</name>
</gene>
<accession>A0A8J5S1H0</accession>
<dbReference type="GO" id="GO:0000407">
    <property type="term" value="C:phagophore assembly site"/>
    <property type="evidence" value="ECO:0007669"/>
    <property type="project" value="TreeGrafter"/>
</dbReference>
<comment type="caution">
    <text evidence="3">The sequence shown here is derived from an EMBL/GenBank/DDBJ whole genome shotgun (WGS) entry which is preliminary data.</text>
</comment>
<dbReference type="EMBL" id="JAAALK010000285">
    <property type="protein sequence ID" value="KAG8065486.1"/>
    <property type="molecule type" value="Genomic_DNA"/>
</dbReference>
<dbReference type="GO" id="GO:0034727">
    <property type="term" value="P:piecemeal microautophagy of the nucleus"/>
    <property type="evidence" value="ECO:0007669"/>
    <property type="project" value="TreeGrafter"/>
</dbReference>
<name>A0A8J5S1H0_ZIZPA</name>